<keyword evidence="2" id="KW-1185">Reference proteome</keyword>
<comment type="caution">
    <text evidence="1">The sequence shown here is derived from an EMBL/GenBank/DDBJ whole genome shotgun (WGS) entry which is preliminary data.</text>
</comment>
<protein>
    <recommendedName>
        <fullName evidence="3">Lipoprotein</fullName>
    </recommendedName>
</protein>
<evidence type="ECO:0000313" key="1">
    <source>
        <dbReference type="EMBL" id="MFD2600683.1"/>
    </source>
</evidence>
<organism evidence="1 2">
    <name type="scientific">Flavobacterium suzhouense</name>
    <dbReference type="NCBI Taxonomy" id="1529638"/>
    <lineage>
        <taxon>Bacteria</taxon>
        <taxon>Pseudomonadati</taxon>
        <taxon>Bacteroidota</taxon>
        <taxon>Flavobacteriia</taxon>
        <taxon>Flavobacteriales</taxon>
        <taxon>Flavobacteriaceae</taxon>
        <taxon>Flavobacterium</taxon>
    </lineage>
</organism>
<evidence type="ECO:0008006" key="3">
    <source>
        <dbReference type="Google" id="ProtNLM"/>
    </source>
</evidence>
<dbReference type="Proteomes" id="UP001597480">
    <property type="component" value="Unassembled WGS sequence"/>
</dbReference>
<proteinExistence type="predicted"/>
<dbReference type="PROSITE" id="PS51257">
    <property type="entry name" value="PROKAR_LIPOPROTEIN"/>
    <property type="match status" value="1"/>
</dbReference>
<accession>A0ABW5NRK6</accession>
<evidence type="ECO:0000313" key="2">
    <source>
        <dbReference type="Proteomes" id="UP001597480"/>
    </source>
</evidence>
<dbReference type="RefSeq" id="WP_379819372.1">
    <property type="nucleotide sequence ID" value="NZ_JBHUMD010000003.1"/>
</dbReference>
<dbReference type="EMBL" id="JBHUMD010000003">
    <property type="protein sequence ID" value="MFD2600683.1"/>
    <property type="molecule type" value="Genomic_DNA"/>
</dbReference>
<sequence>MKNIKLLLLLILFISCQKEKSNEAEIASENNIEIQQANDEFQMFLDKFPEVRLPLDIEPCSIDDSNMKMLNDSTLIYGKIPSNGKYITTISFDIADCLLPRITTHTLSGKIIDSKSVVIGLCGSDPCYECNEYFRIGKDYRIYSCDSARYDDCINKVSDTVTNILTYKQGKLNSTGKIELSAEKQKTYYTKKS</sequence>
<reference evidence="2" key="1">
    <citation type="journal article" date="2019" name="Int. J. Syst. Evol. Microbiol.">
        <title>The Global Catalogue of Microorganisms (GCM) 10K type strain sequencing project: providing services to taxonomists for standard genome sequencing and annotation.</title>
        <authorList>
            <consortium name="The Broad Institute Genomics Platform"/>
            <consortium name="The Broad Institute Genome Sequencing Center for Infectious Disease"/>
            <person name="Wu L."/>
            <person name="Ma J."/>
        </authorList>
    </citation>
    <scope>NUCLEOTIDE SEQUENCE [LARGE SCALE GENOMIC DNA]</scope>
    <source>
        <strain evidence="2">KCTC 42107</strain>
    </source>
</reference>
<gene>
    <name evidence="1" type="ORF">ACFSR3_01330</name>
</gene>
<name>A0ABW5NRK6_9FLAO</name>